<dbReference type="Proteomes" id="UP000026915">
    <property type="component" value="Chromosome 6"/>
</dbReference>
<gene>
    <name evidence="2" type="ORF">TCM_027046</name>
</gene>
<dbReference type="CDD" id="cd06222">
    <property type="entry name" value="RNase_H_like"/>
    <property type="match status" value="1"/>
</dbReference>
<dbReference type="GO" id="GO:0003676">
    <property type="term" value="F:nucleic acid binding"/>
    <property type="evidence" value="ECO:0007669"/>
    <property type="project" value="InterPro"/>
</dbReference>
<dbReference type="GO" id="GO:0004523">
    <property type="term" value="F:RNA-DNA hybrid ribonuclease activity"/>
    <property type="evidence" value="ECO:0007669"/>
    <property type="project" value="InterPro"/>
</dbReference>
<dbReference type="PROSITE" id="PS50879">
    <property type="entry name" value="RNASE_H_1"/>
    <property type="match status" value="1"/>
</dbReference>
<dbReference type="PANTHER" id="PTHR33033">
    <property type="entry name" value="POLYNUCLEOTIDYL TRANSFERASE, RIBONUCLEASE H-LIKE SUPERFAMILY PROTEIN-RELATED"/>
    <property type="match status" value="1"/>
</dbReference>
<name>A0A061G8F4_THECC</name>
<dbReference type="PANTHER" id="PTHR33033:SF109">
    <property type="entry name" value="PROTEIN, PUTATIVE-RELATED"/>
    <property type="match status" value="1"/>
</dbReference>
<dbReference type="SUPFAM" id="SSF53098">
    <property type="entry name" value="Ribonuclease H-like"/>
    <property type="match status" value="1"/>
</dbReference>
<dbReference type="InterPro" id="IPR044730">
    <property type="entry name" value="RNase_H-like_dom_plant"/>
</dbReference>
<dbReference type="InterPro" id="IPR036397">
    <property type="entry name" value="RNaseH_sf"/>
</dbReference>
<keyword evidence="3" id="KW-1185">Reference proteome</keyword>
<dbReference type="Gramene" id="EOY25663">
    <property type="protein sequence ID" value="EOY25663"/>
    <property type="gene ID" value="TCM_027046"/>
</dbReference>
<sequence>MPPRHRVGTSWSPPPTGEFKFNVDDLAKGKSGPAGCGGVLRDSEGYVVGLFFCPLGLHDSNFAKLMAILKALLPFAATPYTASRLIIESDSHVVLS</sequence>
<evidence type="ECO:0000259" key="1">
    <source>
        <dbReference type="PROSITE" id="PS50879"/>
    </source>
</evidence>
<dbReference type="InterPro" id="IPR012337">
    <property type="entry name" value="RNaseH-like_sf"/>
</dbReference>
<accession>A0A061G8F4</accession>
<evidence type="ECO:0000313" key="3">
    <source>
        <dbReference type="Proteomes" id="UP000026915"/>
    </source>
</evidence>
<dbReference type="OMA" id="AHANTSW"/>
<reference evidence="2 3" key="1">
    <citation type="journal article" date="2013" name="Genome Biol.">
        <title>The genome sequence of the most widely cultivated cacao type and its use to identify candidate genes regulating pod color.</title>
        <authorList>
            <person name="Motamayor J.C."/>
            <person name="Mockaitis K."/>
            <person name="Schmutz J."/>
            <person name="Haiminen N."/>
            <person name="Iii D.L."/>
            <person name="Cornejo O."/>
            <person name="Findley S.D."/>
            <person name="Zheng P."/>
            <person name="Utro F."/>
            <person name="Royaert S."/>
            <person name="Saski C."/>
            <person name="Jenkins J."/>
            <person name="Podicheti R."/>
            <person name="Zhao M."/>
            <person name="Scheffler B.E."/>
            <person name="Stack J.C."/>
            <person name="Feltus F.A."/>
            <person name="Mustiga G.M."/>
            <person name="Amores F."/>
            <person name="Phillips W."/>
            <person name="Marelli J.P."/>
            <person name="May G.D."/>
            <person name="Shapiro H."/>
            <person name="Ma J."/>
            <person name="Bustamante C.D."/>
            <person name="Schnell R.J."/>
            <person name="Main D."/>
            <person name="Gilbert D."/>
            <person name="Parida L."/>
            <person name="Kuhn D.N."/>
        </authorList>
    </citation>
    <scope>NUCLEOTIDE SEQUENCE [LARGE SCALE GENOMIC DNA]</scope>
    <source>
        <strain evidence="3">cv. Matina 1-6</strain>
    </source>
</reference>
<dbReference type="Pfam" id="PF13456">
    <property type="entry name" value="RVT_3"/>
    <property type="match status" value="1"/>
</dbReference>
<dbReference type="Gene3D" id="3.30.420.10">
    <property type="entry name" value="Ribonuclease H-like superfamily/Ribonuclease H"/>
    <property type="match status" value="1"/>
</dbReference>
<dbReference type="HOGENOM" id="CLU_2403989_0_0_1"/>
<dbReference type="AlphaFoldDB" id="A0A061G8F4"/>
<dbReference type="InParanoid" id="A0A061G8F4"/>
<feature type="domain" description="RNase H type-1" evidence="1">
    <location>
        <begin position="15"/>
        <end position="96"/>
    </location>
</feature>
<dbReference type="InterPro" id="IPR002156">
    <property type="entry name" value="RNaseH_domain"/>
</dbReference>
<proteinExistence type="predicted"/>
<organism evidence="2 3">
    <name type="scientific">Theobroma cacao</name>
    <name type="common">Cacao</name>
    <name type="synonym">Cocoa</name>
    <dbReference type="NCBI Taxonomy" id="3641"/>
    <lineage>
        <taxon>Eukaryota</taxon>
        <taxon>Viridiplantae</taxon>
        <taxon>Streptophyta</taxon>
        <taxon>Embryophyta</taxon>
        <taxon>Tracheophyta</taxon>
        <taxon>Spermatophyta</taxon>
        <taxon>Magnoliopsida</taxon>
        <taxon>eudicotyledons</taxon>
        <taxon>Gunneridae</taxon>
        <taxon>Pentapetalae</taxon>
        <taxon>rosids</taxon>
        <taxon>malvids</taxon>
        <taxon>Malvales</taxon>
        <taxon>Malvaceae</taxon>
        <taxon>Byttnerioideae</taxon>
        <taxon>Theobroma</taxon>
    </lineage>
</organism>
<protein>
    <recommendedName>
        <fullName evidence="1">RNase H type-1 domain-containing protein</fullName>
    </recommendedName>
</protein>
<dbReference type="EMBL" id="CM001884">
    <property type="protein sequence ID" value="EOY25663.1"/>
    <property type="molecule type" value="Genomic_DNA"/>
</dbReference>
<evidence type="ECO:0000313" key="2">
    <source>
        <dbReference type="EMBL" id="EOY25663.1"/>
    </source>
</evidence>
<dbReference type="eggNOG" id="ENOG502T150">
    <property type="taxonomic scope" value="Eukaryota"/>
</dbReference>